<organism evidence="1 4">
    <name type="scientific">Mycobacterium tuberculosis</name>
    <dbReference type="NCBI Taxonomy" id="1773"/>
    <lineage>
        <taxon>Bacteria</taxon>
        <taxon>Bacillati</taxon>
        <taxon>Actinomycetota</taxon>
        <taxon>Actinomycetes</taxon>
        <taxon>Mycobacteriales</taxon>
        <taxon>Mycobacteriaceae</taxon>
        <taxon>Mycobacterium</taxon>
        <taxon>Mycobacterium tuberculosis complex</taxon>
    </lineage>
</organism>
<gene>
    <name evidence="2" type="ORF">ERS007679_02737</name>
    <name evidence="1" type="ORF">ERS007703_01783</name>
    <name evidence="3" type="ORF">ERS007720_02857</name>
</gene>
<dbReference type="AlphaFoldDB" id="A0A0T9E083"/>
<evidence type="ECO:0000313" key="3">
    <source>
        <dbReference type="EMBL" id="COW56157.1"/>
    </source>
</evidence>
<sequence length="174" mass="19108">MLGKDVEDQRGAVNNLNLHSLFQGGQLRRRQFAVADDGVGAGRHDHFAEFGRFARADVGRRVGLVATLDESFEHLGAGGFGQCRQLGQACPVVSRAALGPHSHQHHPLQAQLAVLHLGDVGKLGRQPGNPAQRRSVLECELTEARCEVRKARLGRIWICHSQYPMVARGSWPRI</sequence>
<accession>A0A0T9E083</accession>
<dbReference type="Proteomes" id="UP000044938">
    <property type="component" value="Unassembled WGS sequence"/>
</dbReference>
<proteinExistence type="predicted"/>
<evidence type="ECO:0000313" key="6">
    <source>
        <dbReference type="Proteomes" id="UP000045842"/>
    </source>
</evidence>
<evidence type="ECO:0000313" key="1">
    <source>
        <dbReference type="EMBL" id="COV64303.1"/>
    </source>
</evidence>
<reference evidence="1" key="1">
    <citation type="submission" date="2015-03" db="EMBL/GenBank/DDBJ databases">
        <authorList>
            <person name="Murphy D."/>
        </authorList>
    </citation>
    <scope>NUCLEOTIDE SEQUENCE [LARGE SCALE GENOMIC DNA]</scope>
    <source>
        <strain evidence="1">K00500041</strain>
    </source>
</reference>
<dbReference type="EMBL" id="CSAE01000165">
    <property type="protein sequence ID" value="COV64303.1"/>
    <property type="molecule type" value="Genomic_DNA"/>
</dbReference>
<evidence type="ECO:0000313" key="5">
    <source>
        <dbReference type="Proteomes" id="UP000044938"/>
    </source>
</evidence>
<evidence type="ECO:0000313" key="4">
    <source>
        <dbReference type="Proteomes" id="UP000038802"/>
    </source>
</evidence>
<protein>
    <submittedName>
        <fullName evidence="1">Uncharacterized protein</fullName>
    </submittedName>
</protein>
<evidence type="ECO:0000313" key="2">
    <source>
        <dbReference type="EMBL" id="COV93666.1"/>
    </source>
</evidence>
<reference evidence="4 5" key="2">
    <citation type="submission" date="2015-03" db="EMBL/GenBank/DDBJ databases">
        <authorList>
            <consortium name="Pathogen Informatics"/>
        </authorList>
    </citation>
    <scope>NUCLEOTIDE SEQUENCE [LARGE SCALE GENOMIC DNA]</scope>
    <source>
        <strain evidence="2 6">G09801536</strain>
        <strain evidence="4">K00500041</strain>
        <strain evidence="3 5">M09401471</strain>
    </source>
</reference>
<dbReference type="EMBL" id="CSAD01000408">
    <property type="protein sequence ID" value="COV93666.1"/>
    <property type="molecule type" value="Genomic_DNA"/>
</dbReference>
<dbReference type="Proteomes" id="UP000038802">
    <property type="component" value="Unassembled WGS sequence"/>
</dbReference>
<dbReference type="Proteomes" id="UP000045842">
    <property type="component" value="Unassembled WGS sequence"/>
</dbReference>
<name>A0A0T9E083_MYCTX</name>
<dbReference type="EMBL" id="CSAJ01000402">
    <property type="protein sequence ID" value="COW56157.1"/>
    <property type="molecule type" value="Genomic_DNA"/>
</dbReference>